<reference evidence="1" key="1">
    <citation type="submission" date="2022-04" db="EMBL/GenBank/DDBJ databases">
        <title>Genome of the entomopathogenic fungus Entomophthora muscae.</title>
        <authorList>
            <person name="Elya C."/>
            <person name="Lovett B.R."/>
            <person name="Lee E."/>
            <person name="Macias A.M."/>
            <person name="Hajek A.E."/>
            <person name="De Bivort B.L."/>
            <person name="Kasson M.T."/>
            <person name="De Fine Licht H.H."/>
            <person name="Stajich J.E."/>
        </authorList>
    </citation>
    <scope>NUCLEOTIDE SEQUENCE</scope>
    <source>
        <strain evidence="1">Berkeley</strain>
    </source>
</reference>
<accession>A0ACC2RHJ7</accession>
<protein>
    <submittedName>
        <fullName evidence="1">Uncharacterized protein</fullName>
    </submittedName>
</protein>
<dbReference type="Proteomes" id="UP001165960">
    <property type="component" value="Unassembled WGS sequence"/>
</dbReference>
<evidence type="ECO:0000313" key="1">
    <source>
        <dbReference type="EMBL" id="KAJ9049542.1"/>
    </source>
</evidence>
<comment type="caution">
    <text evidence="1">The sequence shown here is derived from an EMBL/GenBank/DDBJ whole genome shotgun (WGS) entry which is preliminary data.</text>
</comment>
<name>A0ACC2RHJ7_9FUNG</name>
<gene>
    <name evidence="1" type="ORF">DSO57_1023345</name>
</gene>
<evidence type="ECO:0000313" key="2">
    <source>
        <dbReference type="Proteomes" id="UP001165960"/>
    </source>
</evidence>
<proteinExistence type="predicted"/>
<dbReference type="EMBL" id="QTSX02007221">
    <property type="protein sequence ID" value="KAJ9049542.1"/>
    <property type="molecule type" value="Genomic_DNA"/>
</dbReference>
<keyword evidence="2" id="KW-1185">Reference proteome</keyword>
<organism evidence="1 2">
    <name type="scientific">Entomophthora muscae</name>
    <dbReference type="NCBI Taxonomy" id="34485"/>
    <lineage>
        <taxon>Eukaryota</taxon>
        <taxon>Fungi</taxon>
        <taxon>Fungi incertae sedis</taxon>
        <taxon>Zoopagomycota</taxon>
        <taxon>Entomophthoromycotina</taxon>
        <taxon>Entomophthoromycetes</taxon>
        <taxon>Entomophthorales</taxon>
        <taxon>Entomophthoraceae</taxon>
        <taxon>Entomophthora</taxon>
    </lineage>
</organism>
<sequence length="761" mass="86679">MRFLKELVSQLLKGLADQCFADIGRLLASPKFGKLERNELFTDFESEPRLDEDFIELFLPLIQLKLYSRSVFGLLFALIGPEQGFGTGKMFNLWLAASIKNVSGLKDIGSVLYHRLLFNGWLDSSAQFLSEQERPSGLERFLNLFPPSFKKRSCSRSLTRAFFLRVKQIKCLGVDFLTVDSSFIGSFISSGVAYLLSLPHASLILVQDCFSLLIYPWLYNLVGKPVERLVFDKQLYCIVMKAYCHQEQKRLFNQLMALPHSSAYFSDMRACILTLHRKPRFQTPQILAEIQEKLLVPTTPTTSLVEFFFKAIIGVSYLDDSGVLLEWLLKPLRAAITARPDGLGGIVNALLEKDFNKPLHDLPSLDHCLRQAGFHSAFALRKPIVAPCLDFKRRKVVTEDGELKWLPPSNEASAALIKAQSTHNSAACLLASMIPDQEEMRKEIHASISRHILQNPTVESLDWLDNKLDAFETVFDEKCTRSLRIIRNDLARSHDDAKRFRETHTEGPEFFAIDASKLGWPEWDSANLRLPSSLQRHFDVYSREYNLLRPNQSLDWDHMHSSADINLELPSGPVSLRVSLFQAAVISEFVDQPKWNAIALGSHLDLSYALLEPLLDFWVEKGALVRLSSGDYHSWDSVPAEETCIHPCTSLLVADETDDEDLSDFDDIEESKASLSEELFQELDKKCFMLLQMLMNRAPETAVKPDFLYHNINKFRSPADSFVREVPMATFCNYLEKLVEKKMLVHAYDEAAMYLLPRTAR</sequence>